<gene>
    <name evidence="2" type="ORF">PGQ11_010942</name>
</gene>
<feature type="signal peptide" evidence="1">
    <location>
        <begin position="1"/>
        <end position="21"/>
    </location>
</feature>
<comment type="caution">
    <text evidence="2">The sequence shown here is derived from an EMBL/GenBank/DDBJ whole genome shotgun (WGS) entry which is preliminary data.</text>
</comment>
<keyword evidence="3" id="KW-1185">Reference proteome</keyword>
<keyword evidence="1" id="KW-0732">Signal</keyword>
<protein>
    <submittedName>
        <fullName evidence="2">Uncharacterized protein</fullName>
    </submittedName>
</protein>
<evidence type="ECO:0000313" key="2">
    <source>
        <dbReference type="EMBL" id="KAK8855030.1"/>
    </source>
</evidence>
<sequence>MGLSSIRWSLMLLLALGLVEVVPMATPKPADRTLHNLDDFSAATAGAANVDSPKSDPIPGPPVDPGWMVRNFQLSSGPFWQLLFALQHLGSGMETLCLADQRSPQDDWIHCIVLLPQMPVEWVKFKFDAASHRLTLNETWGYSPDTIHETIYVSIGNATVDCPQGNAPCYKSGFKVEGVIESSWPSALDE</sequence>
<reference evidence="2 3" key="1">
    <citation type="journal article" date="2024" name="IMA Fungus">
        <title>Apiospora arundinis, a panoply of carbohydrate-active enzymes and secondary metabolites.</title>
        <authorList>
            <person name="Sorensen T."/>
            <person name="Petersen C."/>
            <person name="Muurmann A.T."/>
            <person name="Christiansen J.V."/>
            <person name="Brundto M.L."/>
            <person name="Overgaard C.K."/>
            <person name="Boysen A.T."/>
            <person name="Wollenberg R.D."/>
            <person name="Larsen T.O."/>
            <person name="Sorensen J.L."/>
            <person name="Nielsen K.L."/>
            <person name="Sondergaard T.E."/>
        </authorList>
    </citation>
    <scope>NUCLEOTIDE SEQUENCE [LARGE SCALE GENOMIC DNA]</scope>
    <source>
        <strain evidence="2 3">AAU 773</strain>
    </source>
</reference>
<name>A0ABR2HY21_9PEZI</name>
<dbReference type="Proteomes" id="UP001390339">
    <property type="component" value="Unassembled WGS sequence"/>
</dbReference>
<proteinExistence type="predicted"/>
<organism evidence="2 3">
    <name type="scientific">Apiospora arundinis</name>
    <dbReference type="NCBI Taxonomy" id="335852"/>
    <lineage>
        <taxon>Eukaryota</taxon>
        <taxon>Fungi</taxon>
        <taxon>Dikarya</taxon>
        <taxon>Ascomycota</taxon>
        <taxon>Pezizomycotina</taxon>
        <taxon>Sordariomycetes</taxon>
        <taxon>Xylariomycetidae</taxon>
        <taxon>Amphisphaeriales</taxon>
        <taxon>Apiosporaceae</taxon>
        <taxon>Apiospora</taxon>
    </lineage>
</organism>
<evidence type="ECO:0000256" key="1">
    <source>
        <dbReference type="SAM" id="SignalP"/>
    </source>
</evidence>
<accession>A0ABR2HY21</accession>
<feature type="chain" id="PRO_5046304493" evidence="1">
    <location>
        <begin position="22"/>
        <end position="190"/>
    </location>
</feature>
<dbReference type="EMBL" id="JAPCWZ010000007">
    <property type="protein sequence ID" value="KAK8855030.1"/>
    <property type="molecule type" value="Genomic_DNA"/>
</dbReference>
<evidence type="ECO:0000313" key="3">
    <source>
        <dbReference type="Proteomes" id="UP001390339"/>
    </source>
</evidence>